<dbReference type="EMBL" id="JBFOLJ010000020">
    <property type="protein sequence ID" value="KAL2462857.1"/>
    <property type="molecule type" value="Genomic_DNA"/>
</dbReference>
<dbReference type="PANTHER" id="PTHR31304">
    <property type="entry name" value="LOB DOMAIN-CONTAINING PROTEIN 38"/>
    <property type="match status" value="1"/>
</dbReference>
<dbReference type="PROSITE" id="PS50891">
    <property type="entry name" value="LOB"/>
    <property type="match status" value="1"/>
</dbReference>
<evidence type="ECO:0000259" key="2">
    <source>
        <dbReference type="PROSITE" id="PS50891"/>
    </source>
</evidence>
<name>A0ABD1PG22_9LAMI</name>
<comment type="similarity">
    <text evidence="1">Belongs to the LOB domain-containing protein family.</text>
</comment>
<dbReference type="Pfam" id="PF03195">
    <property type="entry name" value="LOB"/>
    <property type="match status" value="1"/>
</dbReference>
<organism evidence="3 4">
    <name type="scientific">Forsythia ovata</name>
    <dbReference type="NCBI Taxonomy" id="205694"/>
    <lineage>
        <taxon>Eukaryota</taxon>
        <taxon>Viridiplantae</taxon>
        <taxon>Streptophyta</taxon>
        <taxon>Embryophyta</taxon>
        <taxon>Tracheophyta</taxon>
        <taxon>Spermatophyta</taxon>
        <taxon>Magnoliopsida</taxon>
        <taxon>eudicotyledons</taxon>
        <taxon>Gunneridae</taxon>
        <taxon>Pentapetalae</taxon>
        <taxon>asterids</taxon>
        <taxon>lamiids</taxon>
        <taxon>Lamiales</taxon>
        <taxon>Oleaceae</taxon>
        <taxon>Forsythieae</taxon>
        <taxon>Forsythia</taxon>
    </lineage>
</organism>
<reference evidence="4" key="1">
    <citation type="submission" date="2024-07" db="EMBL/GenBank/DDBJ databases">
        <title>Two chromosome-level genome assemblies of Korean endemic species Abeliophyllum distichum and Forsythia ovata (Oleaceae).</title>
        <authorList>
            <person name="Jang H."/>
        </authorList>
    </citation>
    <scope>NUCLEOTIDE SEQUENCE [LARGE SCALE GENOMIC DNA]</scope>
</reference>
<accession>A0ABD1PG22</accession>
<dbReference type="AlphaFoldDB" id="A0ABD1PG22"/>
<gene>
    <name evidence="3" type="ORF">Fot_54094</name>
</gene>
<feature type="domain" description="LOB" evidence="2">
    <location>
        <begin position="1"/>
        <end position="104"/>
    </location>
</feature>
<evidence type="ECO:0000313" key="3">
    <source>
        <dbReference type="EMBL" id="KAL2462857.1"/>
    </source>
</evidence>
<protein>
    <submittedName>
        <fullName evidence="3">LOB domain-containing protein 41</fullName>
    </submittedName>
</protein>
<proteinExistence type="inferred from homology"/>
<comment type="caution">
    <text evidence="3">The sequence shown here is derived from an EMBL/GenBank/DDBJ whole genome shotgun (WGS) entry which is preliminary data.</text>
</comment>
<evidence type="ECO:0000313" key="4">
    <source>
        <dbReference type="Proteomes" id="UP001604277"/>
    </source>
</evidence>
<dbReference type="InterPro" id="IPR004883">
    <property type="entry name" value="LOB"/>
</dbReference>
<dbReference type="PANTHER" id="PTHR31304:SF73">
    <property type="entry name" value="OS01G0511000 PROTEIN"/>
    <property type="match status" value="1"/>
</dbReference>
<dbReference type="Proteomes" id="UP001604277">
    <property type="component" value="Unassembled WGS sequence"/>
</dbReference>
<keyword evidence="4" id="KW-1185">Reference proteome</keyword>
<evidence type="ECO:0000256" key="1">
    <source>
        <dbReference type="ARBA" id="ARBA00005474"/>
    </source>
</evidence>
<sequence>MDAGFSVSAAAETCTIRPCLQWIKTPEAQSNATVFLAKFYGRAGLVNLINAAAEHLQPAIFRSLLHEACGRIVNPITGTSGLLWSGNWHLCQAAVEAVLSGASVAQVSSESAAGTVMSPPFKAGDIRHVSKNNNSAAWECDVHKIKTRGRFKKVAAKPKLRACSLDDVDNAARVMWSWSHKEEEVGVTSQSHGSGVSQGEHVMQPSRGLEIREDDSASVETVEASLTKPVEPTADGSGVELELTLGFEPVARNSKVGPLKRDEKIDGCEEATRFWPSNSCAFGL</sequence>